<dbReference type="CDD" id="cd00143">
    <property type="entry name" value="PP2Cc"/>
    <property type="match status" value="1"/>
</dbReference>
<proteinExistence type="predicted"/>
<gene>
    <name evidence="2" type="ORF">GCM10023224_26410</name>
</gene>
<evidence type="ECO:0000313" key="3">
    <source>
        <dbReference type="Proteomes" id="UP001499993"/>
    </source>
</evidence>
<dbReference type="PANTHER" id="PTHR47992">
    <property type="entry name" value="PROTEIN PHOSPHATASE"/>
    <property type="match status" value="1"/>
</dbReference>
<evidence type="ECO:0000313" key="2">
    <source>
        <dbReference type="EMBL" id="GAA4942667.1"/>
    </source>
</evidence>
<dbReference type="InterPro" id="IPR001932">
    <property type="entry name" value="PPM-type_phosphatase-like_dom"/>
</dbReference>
<dbReference type="SMART" id="SM00332">
    <property type="entry name" value="PP2Cc"/>
    <property type="match status" value="1"/>
</dbReference>
<dbReference type="Gene3D" id="3.60.40.10">
    <property type="entry name" value="PPM-type phosphatase domain"/>
    <property type="match status" value="1"/>
</dbReference>
<dbReference type="Pfam" id="PF13672">
    <property type="entry name" value="PP2C_2"/>
    <property type="match status" value="1"/>
</dbReference>
<dbReference type="PROSITE" id="PS51746">
    <property type="entry name" value="PPM_2"/>
    <property type="match status" value="1"/>
</dbReference>
<protein>
    <recommendedName>
        <fullName evidence="1">PPM-type phosphatase domain-containing protein</fullName>
    </recommendedName>
</protein>
<comment type="caution">
    <text evidence="2">The sequence shown here is derived from an EMBL/GenBank/DDBJ whole genome shotgun (WGS) entry which is preliminary data.</text>
</comment>
<organism evidence="2 3">
    <name type="scientific">Streptomonospora halophila</name>
    <dbReference type="NCBI Taxonomy" id="427369"/>
    <lineage>
        <taxon>Bacteria</taxon>
        <taxon>Bacillati</taxon>
        <taxon>Actinomycetota</taxon>
        <taxon>Actinomycetes</taxon>
        <taxon>Streptosporangiales</taxon>
        <taxon>Nocardiopsidaceae</taxon>
        <taxon>Streptomonospora</taxon>
    </lineage>
</organism>
<sequence>MRSVLTCPVCGDQVSAEDRFCEHCGNPLPGSGNGRDGASGVRAAVHAAAAAPPAPAAEDSAPCARCGARLDAGACTRCGLRRRPGDHSELQLGPGTAAGVSDRGLRHERNEDAMALRTAVLPGAGGGPGRSATAAVVCDGVSSSQRPETAARAAAAAGSAALGESLEGGVGTAESLGAALHRAGRAVAALADSAVQAPACTFAAAAVPRGGPLGVAWVGDSRAYWLGGGPPAAPSVQLTRDDSWSEAMVAMSVLTPEQAADAPQAHALIAWLGADYGGAAGRVAAFDPGGAGSLLLCSDGLWNYLPDPEDLAALVRGAGPEPLAAARACVRLALERGGHDNVTAVVIDVPGPAAAEGDA</sequence>
<dbReference type="Proteomes" id="UP001499993">
    <property type="component" value="Unassembled WGS sequence"/>
</dbReference>
<dbReference type="SMART" id="SM00331">
    <property type="entry name" value="PP2C_SIG"/>
    <property type="match status" value="1"/>
</dbReference>
<dbReference type="EMBL" id="BAABIK010000013">
    <property type="protein sequence ID" value="GAA4942667.1"/>
    <property type="molecule type" value="Genomic_DNA"/>
</dbReference>
<evidence type="ECO:0000259" key="1">
    <source>
        <dbReference type="PROSITE" id="PS51746"/>
    </source>
</evidence>
<accession>A0ABP9GGY6</accession>
<reference evidence="3" key="1">
    <citation type="journal article" date="2019" name="Int. J. Syst. Evol. Microbiol.">
        <title>The Global Catalogue of Microorganisms (GCM) 10K type strain sequencing project: providing services to taxonomists for standard genome sequencing and annotation.</title>
        <authorList>
            <consortium name="The Broad Institute Genomics Platform"/>
            <consortium name="The Broad Institute Genome Sequencing Center for Infectious Disease"/>
            <person name="Wu L."/>
            <person name="Ma J."/>
        </authorList>
    </citation>
    <scope>NUCLEOTIDE SEQUENCE [LARGE SCALE GENOMIC DNA]</scope>
    <source>
        <strain evidence="3">JCM 18123</strain>
    </source>
</reference>
<dbReference type="InterPro" id="IPR015655">
    <property type="entry name" value="PP2C"/>
</dbReference>
<keyword evidence="3" id="KW-1185">Reference proteome</keyword>
<dbReference type="InterPro" id="IPR026870">
    <property type="entry name" value="Zinc_ribbon_dom"/>
</dbReference>
<dbReference type="RefSeq" id="WP_345556809.1">
    <property type="nucleotide sequence ID" value="NZ_BAABIK010000013.1"/>
</dbReference>
<feature type="domain" description="PPM-type phosphatase" evidence="1">
    <location>
        <begin position="96"/>
        <end position="349"/>
    </location>
</feature>
<dbReference type="SUPFAM" id="SSF81606">
    <property type="entry name" value="PP2C-like"/>
    <property type="match status" value="1"/>
</dbReference>
<name>A0ABP9GGY6_9ACTN</name>
<dbReference type="InterPro" id="IPR036457">
    <property type="entry name" value="PPM-type-like_dom_sf"/>
</dbReference>
<dbReference type="Pfam" id="PF13240">
    <property type="entry name" value="Zn_Ribbon_1"/>
    <property type="match status" value="1"/>
</dbReference>